<protein>
    <submittedName>
        <fullName evidence="1">Uncharacterized protein</fullName>
    </submittedName>
</protein>
<sequence length="59" mass="5838">MTSATAPAYPGRFGLSGVGFRYFVSTFCTRAAYGGGAAARVCAGAGLIAAEVLDGATET</sequence>
<dbReference type="EMBL" id="BOQL01000042">
    <property type="protein sequence ID" value="GIM72571.1"/>
    <property type="molecule type" value="Genomic_DNA"/>
</dbReference>
<organism evidence="1 2">
    <name type="scientific">Actinoplanes auranticolor</name>
    <dbReference type="NCBI Taxonomy" id="47988"/>
    <lineage>
        <taxon>Bacteria</taxon>
        <taxon>Bacillati</taxon>
        <taxon>Actinomycetota</taxon>
        <taxon>Actinomycetes</taxon>
        <taxon>Micromonosporales</taxon>
        <taxon>Micromonosporaceae</taxon>
        <taxon>Actinoplanes</taxon>
    </lineage>
</organism>
<comment type="caution">
    <text evidence="1">The sequence shown here is derived from an EMBL/GenBank/DDBJ whole genome shotgun (WGS) entry which is preliminary data.</text>
</comment>
<evidence type="ECO:0000313" key="1">
    <source>
        <dbReference type="EMBL" id="GIM72571.1"/>
    </source>
</evidence>
<reference evidence="1" key="1">
    <citation type="submission" date="2021-03" db="EMBL/GenBank/DDBJ databases">
        <title>Whole genome shotgun sequence of Actinoplanes auranticolor NBRC 12245.</title>
        <authorList>
            <person name="Komaki H."/>
            <person name="Tamura T."/>
        </authorList>
    </citation>
    <scope>NUCLEOTIDE SEQUENCE</scope>
    <source>
        <strain evidence="1">NBRC 12245</strain>
    </source>
</reference>
<proteinExistence type="predicted"/>
<dbReference type="AlphaFoldDB" id="A0A919SID2"/>
<name>A0A919SID2_9ACTN</name>
<gene>
    <name evidence="1" type="ORF">Aau02nite_51650</name>
</gene>
<dbReference type="Proteomes" id="UP000681340">
    <property type="component" value="Unassembled WGS sequence"/>
</dbReference>
<accession>A0A919SID2</accession>
<evidence type="ECO:0000313" key="2">
    <source>
        <dbReference type="Proteomes" id="UP000681340"/>
    </source>
</evidence>
<keyword evidence="2" id="KW-1185">Reference proteome</keyword>